<gene>
    <name evidence="1" type="ORF">AAG747_04750</name>
</gene>
<reference evidence="1 2" key="1">
    <citation type="submission" date="2024-04" db="EMBL/GenBank/DDBJ databases">
        <title>Novel genus in family Flammeovirgaceae.</title>
        <authorList>
            <person name="Nguyen T.H."/>
            <person name="Vuong T.Q."/>
            <person name="Le H."/>
            <person name="Kim S.-G."/>
        </authorList>
    </citation>
    <scope>NUCLEOTIDE SEQUENCE [LARGE SCALE GENOMIC DNA]</scope>
    <source>
        <strain evidence="1 2">JCM 23209</strain>
    </source>
</reference>
<dbReference type="EMBL" id="JBDKWZ010000002">
    <property type="protein sequence ID" value="MEN7547204.1"/>
    <property type="molecule type" value="Genomic_DNA"/>
</dbReference>
<evidence type="ECO:0000313" key="1">
    <source>
        <dbReference type="EMBL" id="MEN7547204.1"/>
    </source>
</evidence>
<comment type="caution">
    <text evidence="1">The sequence shown here is derived from an EMBL/GenBank/DDBJ whole genome shotgun (WGS) entry which is preliminary data.</text>
</comment>
<organism evidence="1 2">
    <name type="scientific">Rapidithrix thailandica</name>
    <dbReference type="NCBI Taxonomy" id="413964"/>
    <lineage>
        <taxon>Bacteria</taxon>
        <taxon>Pseudomonadati</taxon>
        <taxon>Bacteroidota</taxon>
        <taxon>Cytophagia</taxon>
        <taxon>Cytophagales</taxon>
        <taxon>Flammeovirgaceae</taxon>
        <taxon>Rapidithrix</taxon>
    </lineage>
</organism>
<dbReference type="AlphaFoldDB" id="A0AAW9S4A8"/>
<evidence type="ECO:0008006" key="3">
    <source>
        <dbReference type="Google" id="ProtNLM"/>
    </source>
</evidence>
<sequence>MIELRKEIEPQIDKAEEIYPRILKCLLDYTKYVDENGDEENKEYQRVVAYLTQLTGKNIEESDYAIWEYWEADGEHRESFKIALPHPMIVDNLTKEELTEIVFRITSMKLPEYLKTDFIEKNGFEWEICDYYHQLLKINFKKYNYRIFNRQKDANGEWYEPSTEEIVEKIGG</sequence>
<evidence type="ECO:0000313" key="2">
    <source>
        <dbReference type="Proteomes" id="UP001403385"/>
    </source>
</evidence>
<name>A0AAW9S4A8_9BACT</name>
<proteinExistence type="predicted"/>
<accession>A0AAW9S4A8</accession>
<keyword evidence="2" id="KW-1185">Reference proteome</keyword>
<protein>
    <recommendedName>
        <fullName evidence="3">DUF1642 domain-containing protein</fullName>
    </recommendedName>
</protein>
<dbReference type="Proteomes" id="UP001403385">
    <property type="component" value="Unassembled WGS sequence"/>
</dbReference>
<dbReference type="RefSeq" id="WP_346819989.1">
    <property type="nucleotide sequence ID" value="NZ_JBDKWZ010000002.1"/>
</dbReference>